<name>A0ABD0YCX4_9HEMI</name>
<sequence>MVPLPSIGHLTEGKFYLENHSESIGGPRKIVQIDEGKFGRRNYNRGHFVEGQLVLGGIERDTNKMFLVAVHDRSSQTLTDCMQQWVLPSTTIHTDCWIAYDRLGEQPHLCNLPWGLKIDFFRE</sequence>
<keyword evidence="3" id="KW-1185">Reference proteome</keyword>
<comment type="caution">
    <text evidence="2">The sequence shown here is derived from an EMBL/GenBank/DDBJ whole genome shotgun (WGS) entry which is preliminary data.</text>
</comment>
<dbReference type="InterPro" id="IPR024445">
    <property type="entry name" value="Tnp_ISXO2-like"/>
</dbReference>
<accession>A0ABD0YCX4</accession>
<dbReference type="Pfam" id="PF12762">
    <property type="entry name" value="DDE_Tnp_IS1595"/>
    <property type="match status" value="1"/>
</dbReference>
<reference evidence="2 3" key="1">
    <citation type="submission" date="2024-07" db="EMBL/GenBank/DDBJ databases">
        <title>Chromosome-level genome assembly of the water stick insect Ranatra chinensis (Heteroptera: Nepidae).</title>
        <authorList>
            <person name="Liu X."/>
        </authorList>
    </citation>
    <scope>NUCLEOTIDE SEQUENCE [LARGE SCALE GENOMIC DNA]</scope>
    <source>
        <strain evidence="2">Cailab_2021Rc</strain>
        <tissue evidence="2">Muscle</tissue>
    </source>
</reference>
<dbReference type="InterPro" id="IPR053164">
    <property type="entry name" value="IS1016-like_transposase"/>
</dbReference>
<organism evidence="2 3">
    <name type="scientific">Ranatra chinensis</name>
    <dbReference type="NCBI Taxonomy" id="642074"/>
    <lineage>
        <taxon>Eukaryota</taxon>
        <taxon>Metazoa</taxon>
        <taxon>Ecdysozoa</taxon>
        <taxon>Arthropoda</taxon>
        <taxon>Hexapoda</taxon>
        <taxon>Insecta</taxon>
        <taxon>Pterygota</taxon>
        <taxon>Neoptera</taxon>
        <taxon>Paraneoptera</taxon>
        <taxon>Hemiptera</taxon>
        <taxon>Heteroptera</taxon>
        <taxon>Panheteroptera</taxon>
        <taxon>Nepomorpha</taxon>
        <taxon>Nepidae</taxon>
        <taxon>Ranatrinae</taxon>
        <taxon>Ranatra</taxon>
    </lineage>
</organism>
<dbReference type="AlphaFoldDB" id="A0ABD0YCX4"/>
<evidence type="ECO:0000259" key="1">
    <source>
        <dbReference type="Pfam" id="PF12762"/>
    </source>
</evidence>
<evidence type="ECO:0000313" key="2">
    <source>
        <dbReference type="EMBL" id="KAL1116898.1"/>
    </source>
</evidence>
<gene>
    <name evidence="2" type="ORF">AAG570_005367</name>
</gene>
<proteinExistence type="predicted"/>
<feature type="domain" description="ISXO2-like transposase" evidence="1">
    <location>
        <begin position="43"/>
        <end position="106"/>
    </location>
</feature>
<dbReference type="PANTHER" id="PTHR47163:SF2">
    <property type="entry name" value="SI:DKEY-17M8.2"/>
    <property type="match status" value="1"/>
</dbReference>
<dbReference type="PANTHER" id="PTHR47163">
    <property type="entry name" value="DDE_TNP_IS1595 DOMAIN-CONTAINING PROTEIN"/>
    <property type="match status" value="1"/>
</dbReference>
<dbReference type="EMBL" id="JBFDAA010000017">
    <property type="protein sequence ID" value="KAL1116898.1"/>
    <property type="molecule type" value="Genomic_DNA"/>
</dbReference>
<protein>
    <recommendedName>
        <fullName evidence="1">ISXO2-like transposase domain-containing protein</fullName>
    </recommendedName>
</protein>
<evidence type="ECO:0000313" key="3">
    <source>
        <dbReference type="Proteomes" id="UP001558652"/>
    </source>
</evidence>
<dbReference type="Proteomes" id="UP001558652">
    <property type="component" value="Unassembled WGS sequence"/>
</dbReference>